<protein>
    <submittedName>
        <fullName evidence="6">NlpC/P60 family protein</fullName>
    </submittedName>
</protein>
<dbReference type="SUPFAM" id="SSF54001">
    <property type="entry name" value="Cysteine proteinases"/>
    <property type="match status" value="1"/>
</dbReference>
<dbReference type="PROSITE" id="PS51935">
    <property type="entry name" value="NLPC_P60"/>
    <property type="match status" value="1"/>
</dbReference>
<dbReference type="Proteomes" id="UP000295678">
    <property type="component" value="Unassembled WGS sequence"/>
</dbReference>
<evidence type="ECO:0000313" key="6">
    <source>
        <dbReference type="EMBL" id="TCT08818.1"/>
    </source>
</evidence>
<dbReference type="OrthoDB" id="9813368at2"/>
<evidence type="ECO:0000256" key="1">
    <source>
        <dbReference type="ARBA" id="ARBA00007074"/>
    </source>
</evidence>
<dbReference type="AlphaFoldDB" id="A0A4V2UYW7"/>
<dbReference type="PANTHER" id="PTHR47359">
    <property type="entry name" value="PEPTIDOGLYCAN DL-ENDOPEPTIDASE CWLO"/>
    <property type="match status" value="1"/>
</dbReference>
<dbReference type="InterPro" id="IPR041382">
    <property type="entry name" value="SH3_16"/>
</dbReference>
<dbReference type="GO" id="GO:0006508">
    <property type="term" value="P:proteolysis"/>
    <property type="evidence" value="ECO:0007669"/>
    <property type="project" value="UniProtKB-KW"/>
</dbReference>
<dbReference type="GO" id="GO:0008234">
    <property type="term" value="F:cysteine-type peptidase activity"/>
    <property type="evidence" value="ECO:0007669"/>
    <property type="project" value="UniProtKB-KW"/>
</dbReference>
<feature type="domain" description="NlpC/P60" evidence="5">
    <location>
        <begin position="157"/>
        <end position="282"/>
    </location>
</feature>
<keyword evidence="4" id="KW-0788">Thiol protease</keyword>
<dbReference type="EMBL" id="SMAK01000008">
    <property type="protein sequence ID" value="TCT08818.1"/>
    <property type="molecule type" value="Genomic_DNA"/>
</dbReference>
<dbReference type="Pfam" id="PF00877">
    <property type="entry name" value="NLPC_P60"/>
    <property type="match status" value="1"/>
</dbReference>
<accession>A0A4V2UYW7</accession>
<organism evidence="6 7">
    <name type="scientific">Tepidamorphus gemmatus</name>
    <dbReference type="NCBI Taxonomy" id="747076"/>
    <lineage>
        <taxon>Bacteria</taxon>
        <taxon>Pseudomonadati</taxon>
        <taxon>Pseudomonadota</taxon>
        <taxon>Alphaproteobacteria</taxon>
        <taxon>Hyphomicrobiales</taxon>
        <taxon>Tepidamorphaceae</taxon>
        <taxon>Tepidamorphus</taxon>
    </lineage>
</organism>
<comment type="similarity">
    <text evidence="1">Belongs to the peptidase C40 family.</text>
</comment>
<evidence type="ECO:0000259" key="5">
    <source>
        <dbReference type="PROSITE" id="PS51935"/>
    </source>
</evidence>
<evidence type="ECO:0000256" key="3">
    <source>
        <dbReference type="ARBA" id="ARBA00022801"/>
    </source>
</evidence>
<reference evidence="6 7" key="1">
    <citation type="submission" date="2019-03" db="EMBL/GenBank/DDBJ databases">
        <title>Genomic Encyclopedia of Type Strains, Phase IV (KMG-IV): sequencing the most valuable type-strain genomes for metagenomic binning, comparative biology and taxonomic classification.</title>
        <authorList>
            <person name="Goeker M."/>
        </authorList>
    </citation>
    <scope>NUCLEOTIDE SEQUENCE [LARGE SCALE GENOMIC DNA]</scope>
    <source>
        <strain evidence="6 7">DSM 19345</strain>
    </source>
</reference>
<dbReference type="InterPro" id="IPR000064">
    <property type="entry name" value="NLP_P60_dom"/>
</dbReference>
<proteinExistence type="inferred from homology"/>
<dbReference type="Gene3D" id="2.30.30.40">
    <property type="entry name" value="SH3 Domains"/>
    <property type="match status" value="1"/>
</dbReference>
<evidence type="ECO:0000256" key="2">
    <source>
        <dbReference type="ARBA" id="ARBA00022670"/>
    </source>
</evidence>
<gene>
    <name evidence="6" type="ORF">EDC22_108131</name>
</gene>
<keyword evidence="3" id="KW-0378">Hydrolase</keyword>
<keyword evidence="7" id="KW-1185">Reference proteome</keyword>
<dbReference type="Gene3D" id="3.90.1720.10">
    <property type="entry name" value="endopeptidase domain like (from Nostoc punctiforme)"/>
    <property type="match status" value="1"/>
</dbReference>
<sequence>MRSLDRRLHAWRADLADAALKGQVEAARFVVGTPARVRVAAAPLRREPRPDAPLDTEALYGESVRIFEETAEGWAWVQLDGDGYVGWCPTEALTRPGAPATHRVARLRTFVYPGPSIKLPPSMLLSTNALVAVLDIEGPFARTEDGFIWAGHLAPVAERMADWVAVADRFVGTPYLWGGRTSIGLDCSALVQVALVAAGIACPRDSDMQEAAFGLPTEAFDLDALTRGDLIFWKGHVAIARGDGTIVHASGHHMETVIEPAAAAVARIGKAGSAVTSVGRPR</sequence>
<dbReference type="PANTHER" id="PTHR47359:SF3">
    <property type="entry name" value="NLP_P60 DOMAIN-CONTAINING PROTEIN-RELATED"/>
    <property type="match status" value="1"/>
</dbReference>
<name>A0A4V2UYW7_9HYPH</name>
<comment type="caution">
    <text evidence="6">The sequence shown here is derived from an EMBL/GenBank/DDBJ whole genome shotgun (WGS) entry which is preliminary data.</text>
</comment>
<evidence type="ECO:0000313" key="7">
    <source>
        <dbReference type="Proteomes" id="UP000295678"/>
    </source>
</evidence>
<dbReference type="InterPro" id="IPR038765">
    <property type="entry name" value="Papain-like_cys_pep_sf"/>
</dbReference>
<evidence type="ECO:0000256" key="4">
    <source>
        <dbReference type="ARBA" id="ARBA00022807"/>
    </source>
</evidence>
<dbReference type="InterPro" id="IPR051794">
    <property type="entry name" value="PG_Endopeptidase_C40"/>
</dbReference>
<keyword evidence="2" id="KW-0645">Protease</keyword>
<dbReference type="RefSeq" id="WP_132807220.1">
    <property type="nucleotide sequence ID" value="NZ_SMAK01000008.1"/>
</dbReference>
<dbReference type="Pfam" id="PF18348">
    <property type="entry name" value="SH3_16"/>
    <property type="match status" value="1"/>
</dbReference>